<evidence type="ECO:0000313" key="2">
    <source>
        <dbReference type="EnsemblPlants" id="Pp3c17_19250V3.3"/>
    </source>
</evidence>
<dbReference type="Proteomes" id="UP000006727">
    <property type="component" value="Chromosome 17"/>
</dbReference>
<dbReference type="InterPro" id="IPR037119">
    <property type="entry name" value="Haem_oxidase_HugZ-like_sf"/>
</dbReference>
<dbReference type="KEGG" id="ppp:112294618"/>
<feature type="region of interest" description="Disordered" evidence="1">
    <location>
        <begin position="577"/>
        <end position="596"/>
    </location>
</feature>
<dbReference type="PANTHER" id="PTHR13343:SF18">
    <property type="entry name" value="PENTATRICOPEPTIDE REPEAT (PPR) SUPERFAMILY PROTEIN"/>
    <property type="match status" value="1"/>
</dbReference>
<dbReference type="OrthoDB" id="1873930at2759"/>
<dbReference type="InParanoid" id="A0A7I4BCU8"/>
<dbReference type="GeneID" id="112294618"/>
<dbReference type="RefSeq" id="XP_024401053.1">
    <property type="nucleotide sequence ID" value="XM_024545285.2"/>
</dbReference>
<keyword evidence="3" id="KW-1185">Reference proteome</keyword>
<dbReference type="SUPFAM" id="SSF50475">
    <property type="entry name" value="FMN-binding split barrel"/>
    <property type="match status" value="1"/>
</dbReference>
<feature type="region of interest" description="Disordered" evidence="1">
    <location>
        <begin position="358"/>
        <end position="421"/>
    </location>
</feature>
<evidence type="ECO:0008006" key="4">
    <source>
        <dbReference type="Google" id="ProtNLM"/>
    </source>
</evidence>
<evidence type="ECO:0000313" key="3">
    <source>
        <dbReference type="Proteomes" id="UP000006727"/>
    </source>
</evidence>
<feature type="compositionally biased region" description="Polar residues" evidence="1">
    <location>
        <begin position="412"/>
        <end position="421"/>
    </location>
</feature>
<proteinExistence type="predicted"/>
<reference evidence="2 3" key="1">
    <citation type="journal article" date="2008" name="Science">
        <title>The Physcomitrella genome reveals evolutionary insights into the conquest of land by plants.</title>
        <authorList>
            <person name="Rensing S."/>
            <person name="Lang D."/>
            <person name="Zimmer A."/>
            <person name="Terry A."/>
            <person name="Salamov A."/>
            <person name="Shapiro H."/>
            <person name="Nishiyama T."/>
            <person name="Perroud P.-F."/>
            <person name="Lindquist E."/>
            <person name="Kamisugi Y."/>
            <person name="Tanahashi T."/>
            <person name="Sakakibara K."/>
            <person name="Fujita T."/>
            <person name="Oishi K."/>
            <person name="Shin-I T."/>
            <person name="Kuroki Y."/>
            <person name="Toyoda A."/>
            <person name="Suzuki Y."/>
            <person name="Hashimoto A."/>
            <person name="Yamaguchi K."/>
            <person name="Sugano A."/>
            <person name="Kohara Y."/>
            <person name="Fujiyama A."/>
            <person name="Anterola A."/>
            <person name="Aoki S."/>
            <person name="Ashton N."/>
            <person name="Barbazuk W.B."/>
            <person name="Barker E."/>
            <person name="Bennetzen J."/>
            <person name="Bezanilla M."/>
            <person name="Blankenship R."/>
            <person name="Cho S.H."/>
            <person name="Dutcher S."/>
            <person name="Estelle M."/>
            <person name="Fawcett J.A."/>
            <person name="Gundlach H."/>
            <person name="Hanada K."/>
            <person name="Heyl A."/>
            <person name="Hicks K.A."/>
            <person name="Hugh J."/>
            <person name="Lohr M."/>
            <person name="Mayer K."/>
            <person name="Melkozernov A."/>
            <person name="Murata T."/>
            <person name="Nelson D."/>
            <person name="Pils B."/>
            <person name="Prigge M."/>
            <person name="Reiss B."/>
            <person name="Renner T."/>
            <person name="Rombauts S."/>
            <person name="Rushton P."/>
            <person name="Sanderfoot A."/>
            <person name="Schween G."/>
            <person name="Shiu S.-H."/>
            <person name="Stueber K."/>
            <person name="Theodoulou F.L."/>
            <person name="Tu H."/>
            <person name="Van de Peer Y."/>
            <person name="Verrier P.J."/>
            <person name="Waters E."/>
            <person name="Wood A."/>
            <person name="Yang L."/>
            <person name="Cove D."/>
            <person name="Cuming A."/>
            <person name="Hasebe M."/>
            <person name="Lucas S."/>
            <person name="Mishler D.B."/>
            <person name="Reski R."/>
            <person name="Grigoriev I."/>
            <person name="Quatrano R.S."/>
            <person name="Boore J.L."/>
        </authorList>
    </citation>
    <scope>NUCLEOTIDE SEQUENCE [LARGE SCALE GENOMIC DNA]</scope>
    <source>
        <strain evidence="2 3">cv. Gransden 2004</strain>
    </source>
</reference>
<reference evidence="2" key="3">
    <citation type="submission" date="2020-12" db="UniProtKB">
        <authorList>
            <consortium name="EnsemblPlants"/>
        </authorList>
    </citation>
    <scope>IDENTIFICATION</scope>
</reference>
<dbReference type="EnsemblPlants" id="Pp3c17_19250V3.3">
    <property type="protein sequence ID" value="Pp3c17_19250V3.3"/>
    <property type="gene ID" value="Pp3c17_19250"/>
</dbReference>
<evidence type="ECO:0000256" key="1">
    <source>
        <dbReference type="SAM" id="MobiDB-lite"/>
    </source>
</evidence>
<dbReference type="Gramene" id="Pp3c17_19250V3.3">
    <property type="protein sequence ID" value="Pp3c17_19250V3.3"/>
    <property type="gene ID" value="Pp3c17_19250"/>
</dbReference>
<sequence length="596" mass="65070">MAMVVRPTSCFASVTGMGGFAGPAVCGVVDGGAGALAMSLPSTSALWKGGEGSAGGFSSGGVMRSWFAGQPVEQSGVVRRSQGWQVNVAADHSGSKPEAHKRRGKWGYHPLEELTKHEREAMQAGNGRPSDADIARTITEVNWKAVIYASVVTIEDVVFGTEVQFLVDQHGDFYFEMNDDNEFLSKLSDSQTFTVMIGFGAMDEVQVSEMADDGSDAMDDDEDDDDILIEFSEDSDDEFNPEDVPPQFWEELAGAAGSLHDGLSPESMGSLGGWGGPETLAWVHPLEFAIKLSQAVATDHTEEMNKPQKRLTITGVVRRVTEEEEPYVQCLWYDRFWWDEEVDGEEEEILTGEEEVINETEKDKSVRNRLKVVNGGPSSSKLGEGKSPPSGGTRRTMSNSVRGSTGVSSSTDAGTQVGSVTEGSEVNQVGEMLEGVSVEGGESEWVEDRSSWHVGTTFYKLEMLSMQLDLNSGLQKSIEIQDFCNGQPDILAHSAAAIMERVNQGGSKTERALKALCRRELGLEVEEAKVIGVDFLGIDLRVSAGIEVQTLRFQFNRKATCEKVADQLIDQLLFPRPGLKRPRKSQQPRTPRRFQT</sequence>
<protein>
    <recommendedName>
        <fullName evidence="4">DUF2470 domain-containing protein</fullName>
    </recommendedName>
</protein>
<dbReference type="AlphaFoldDB" id="A0A7I4BCU8"/>
<dbReference type="PANTHER" id="PTHR13343">
    <property type="entry name" value="CREG1 PROTEIN"/>
    <property type="match status" value="1"/>
</dbReference>
<reference evidence="2 3" key="2">
    <citation type="journal article" date="2018" name="Plant J.">
        <title>The Physcomitrella patens chromosome-scale assembly reveals moss genome structure and evolution.</title>
        <authorList>
            <person name="Lang D."/>
            <person name="Ullrich K.K."/>
            <person name="Murat F."/>
            <person name="Fuchs J."/>
            <person name="Jenkins J."/>
            <person name="Haas F.B."/>
            <person name="Piednoel M."/>
            <person name="Gundlach H."/>
            <person name="Van Bel M."/>
            <person name="Meyberg R."/>
            <person name="Vives C."/>
            <person name="Morata J."/>
            <person name="Symeonidi A."/>
            <person name="Hiss M."/>
            <person name="Muchero W."/>
            <person name="Kamisugi Y."/>
            <person name="Saleh O."/>
            <person name="Blanc G."/>
            <person name="Decker E.L."/>
            <person name="van Gessel N."/>
            <person name="Grimwood J."/>
            <person name="Hayes R.D."/>
            <person name="Graham S.W."/>
            <person name="Gunter L.E."/>
            <person name="McDaniel S.F."/>
            <person name="Hoernstein S.N.W."/>
            <person name="Larsson A."/>
            <person name="Li F.W."/>
            <person name="Perroud P.F."/>
            <person name="Phillips J."/>
            <person name="Ranjan P."/>
            <person name="Rokshar D.S."/>
            <person name="Rothfels C.J."/>
            <person name="Schneider L."/>
            <person name="Shu S."/>
            <person name="Stevenson D.W."/>
            <person name="Thummler F."/>
            <person name="Tillich M."/>
            <person name="Villarreal Aguilar J.C."/>
            <person name="Widiez T."/>
            <person name="Wong G.K."/>
            <person name="Wymore A."/>
            <person name="Zhang Y."/>
            <person name="Zimmer A.D."/>
            <person name="Quatrano R.S."/>
            <person name="Mayer K.F.X."/>
            <person name="Goodstein D."/>
            <person name="Casacuberta J.M."/>
            <person name="Vandepoele K."/>
            <person name="Reski R."/>
            <person name="Cuming A.C."/>
            <person name="Tuskan G.A."/>
            <person name="Maumus F."/>
            <person name="Salse J."/>
            <person name="Schmutz J."/>
            <person name="Rensing S.A."/>
        </authorList>
    </citation>
    <scope>NUCLEOTIDE SEQUENCE [LARGE SCALE GENOMIC DNA]</scope>
    <source>
        <strain evidence="2 3">cv. Gransden 2004</strain>
    </source>
</reference>
<organism evidence="2 3">
    <name type="scientific">Physcomitrium patens</name>
    <name type="common">Spreading-leaved earth moss</name>
    <name type="synonym">Physcomitrella patens</name>
    <dbReference type="NCBI Taxonomy" id="3218"/>
    <lineage>
        <taxon>Eukaryota</taxon>
        <taxon>Viridiplantae</taxon>
        <taxon>Streptophyta</taxon>
        <taxon>Embryophyta</taxon>
        <taxon>Bryophyta</taxon>
        <taxon>Bryophytina</taxon>
        <taxon>Bryopsida</taxon>
        <taxon>Funariidae</taxon>
        <taxon>Funariales</taxon>
        <taxon>Funariaceae</taxon>
        <taxon>Physcomitrium</taxon>
    </lineage>
</organism>
<accession>A0A7I4BCU8</accession>
<dbReference type="OMA" id="AECTRTI"/>
<name>A0A7I4BCU8_PHYPA</name>
<feature type="compositionally biased region" description="Low complexity" evidence="1">
    <location>
        <begin position="398"/>
        <end position="411"/>
    </location>
</feature>
<feature type="compositionally biased region" description="Basic residues" evidence="1">
    <location>
        <begin position="578"/>
        <end position="596"/>
    </location>
</feature>
<dbReference type="FunCoup" id="A0A7I4BCU8">
    <property type="interactions" value="1850"/>
</dbReference>
<gene>
    <name evidence="2" type="primary">LOC112294618</name>
</gene>
<dbReference type="EMBL" id="ABEU02000017">
    <property type="status" value="NOT_ANNOTATED_CDS"/>
    <property type="molecule type" value="Genomic_DNA"/>
</dbReference>
<dbReference type="Gene3D" id="3.20.180.10">
    <property type="entry name" value="PNP-oxidase-like"/>
    <property type="match status" value="1"/>
</dbReference>